<dbReference type="InterPro" id="IPR023405">
    <property type="entry name" value="Topo_IA_core_domain"/>
</dbReference>
<dbReference type="InterPro" id="IPR013825">
    <property type="entry name" value="Topo_IA_cen_sub2"/>
</dbReference>
<reference evidence="2 3" key="1">
    <citation type="submission" date="2012-10" db="EMBL/GenBank/DDBJ databases">
        <authorList>
            <person name="Strain E.A."/>
            <person name="Brown E."/>
            <person name="Allard M.W."/>
            <person name="Gonzalez-Escalona N."/>
            <person name="Timme R."/>
        </authorList>
    </citation>
    <scope>NUCLEOTIDE SEQUENCE [LARGE SCALE GENOMIC DNA]</scope>
    <source>
        <strain evidence="2 3">CFSAN001627</strain>
    </source>
</reference>
<dbReference type="GO" id="GO:0003677">
    <property type="term" value="F:DNA binding"/>
    <property type="evidence" value="ECO:0007669"/>
    <property type="project" value="InterPro"/>
</dbReference>
<dbReference type="PROSITE" id="PS52039">
    <property type="entry name" value="TOPO_IA_2"/>
    <property type="match status" value="1"/>
</dbReference>
<dbReference type="InterPro" id="IPR003602">
    <property type="entry name" value="Topo_IA_DNA-bd_dom"/>
</dbReference>
<dbReference type="PANTHER" id="PTHR11390">
    <property type="entry name" value="PROKARYOTIC DNA TOPOISOMERASE"/>
    <property type="match status" value="1"/>
</dbReference>
<evidence type="ECO:0000313" key="2">
    <source>
        <dbReference type="EMBL" id="EKN41756.1"/>
    </source>
</evidence>
<dbReference type="GO" id="GO:0043597">
    <property type="term" value="C:cytoplasmic replication fork"/>
    <property type="evidence" value="ECO:0007669"/>
    <property type="project" value="TreeGrafter"/>
</dbReference>
<dbReference type="AlphaFoldDB" id="M1ZR26"/>
<dbReference type="GO" id="GO:0003917">
    <property type="term" value="F:DNA topoisomerase type I (single strand cut, ATP-independent) activity"/>
    <property type="evidence" value="ECO:0007669"/>
    <property type="project" value="InterPro"/>
</dbReference>
<dbReference type="Pfam" id="PF01131">
    <property type="entry name" value="Topoisom_bac"/>
    <property type="match status" value="1"/>
</dbReference>
<evidence type="ECO:0000313" key="3">
    <source>
        <dbReference type="Proteomes" id="UP000011944"/>
    </source>
</evidence>
<dbReference type="SMART" id="SM00437">
    <property type="entry name" value="TOP1Ac"/>
    <property type="match status" value="1"/>
</dbReference>
<feature type="non-terminal residue" evidence="2">
    <location>
        <position position="1"/>
    </location>
</feature>
<name>M1ZR26_CLOBO</name>
<reference evidence="2 3" key="2">
    <citation type="submission" date="2013-03" db="EMBL/GenBank/DDBJ databases">
        <title>Diversity in Clostridium botulinum.</title>
        <authorList>
            <person name="Timme R.E."/>
            <person name="Allard M."/>
            <person name="Luo Y."/>
            <person name="Strain E."/>
            <person name="Gonzalez-Escalona N."/>
            <person name="Brown E."/>
        </authorList>
    </citation>
    <scope>NUCLEOTIDE SEQUENCE [LARGE SCALE GENOMIC DNA]</scope>
    <source>
        <strain evidence="2 3">CFSAN001627</strain>
    </source>
</reference>
<protein>
    <submittedName>
        <fullName evidence="2">DNA topoisomerase III</fullName>
    </submittedName>
</protein>
<comment type="caution">
    <text evidence="2">The sequence shown here is derived from an EMBL/GenBank/DDBJ whole genome shotgun (WGS) entry which is preliminary data.</text>
</comment>
<sequence length="171" mass="19636">EDLAKKVVSKVTGKEGKIIEVTESDKKKYAPALYDLTELQRDANRIFGYSAKQTLSIMQRLYENHKILTYPRTDSRYISKDIVATIPDRLKAISISNYSKFTNEILKGNIKAHKGFVDDSKVSDHHAIIPTEEKPRLGNLSSEERNIYDLVIKRFLSVMLPPFEYIQTTIK</sequence>
<dbReference type="GO" id="GO:0006281">
    <property type="term" value="P:DNA repair"/>
    <property type="evidence" value="ECO:0007669"/>
    <property type="project" value="TreeGrafter"/>
</dbReference>
<dbReference type="EMBL" id="AMXI01000655">
    <property type="protein sequence ID" value="EKN41756.1"/>
    <property type="molecule type" value="Genomic_DNA"/>
</dbReference>
<feature type="non-terminal residue" evidence="2">
    <location>
        <position position="171"/>
    </location>
</feature>
<dbReference type="InterPro" id="IPR023406">
    <property type="entry name" value="Topo_IA_AS"/>
</dbReference>
<accession>M1ZR26</accession>
<dbReference type="SUPFAM" id="SSF56712">
    <property type="entry name" value="Prokaryotic type I DNA topoisomerase"/>
    <property type="match status" value="1"/>
</dbReference>
<dbReference type="GO" id="GO:0006265">
    <property type="term" value="P:DNA topological change"/>
    <property type="evidence" value="ECO:0007669"/>
    <property type="project" value="InterPro"/>
</dbReference>
<organism evidence="2 3">
    <name type="scientific">Clostridium botulinum CFSAN001627</name>
    <dbReference type="NCBI Taxonomy" id="1232189"/>
    <lineage>
        <taxon>Bacteria</taxon>
        <taxon>Bacillati</taxon>
        <taxon>Bacillota</taxon>
        <taxon>Clostridia</taxon>
        <taxon>Eubacteriales</taxon>
        <taxon>Clostridiaceae</taxon>
        <taxon>Clostridium</taxon>
    </lineage>
</organism>
<dbReference type="InterPro" id="IPR013497">
    <property type="entry name" value="Topo_IA_cen"/>
</dbReference>
<dbReference type="Gene3D" id="1.10.290.10">
    <property type="entry name" value="Topoisomerase I, domain 4"/>
    <property type="match status" value="1"/>
</dbReference>
<dbReference type="Gene3D" id="2.70.20.10">
    <property type="entry name" value="Topoisomerase I, domain 3"/>
    <property type="match status" value="1"/>
</dbReference>
<feature type="domain" description="Topo IA-type catalytic" evidence="1">
    <location>
        <begin position="1"/>
        <end position="171"/>
    </location>
</feature>
<dbReference type="InterPro" id="IPR013826">
    <property type="entry name" value="Topo_IA_cen_sub3"/>
</dbReference>
<gene>
    <name evidence="2" type="ORF">CFSAN001627_11188</name>
</gene>
<dbReference type="Proteomes" id="UP000011944">
    <property type="component" value="Unassembled WGS sequence"/>
</dbReference>
<evidence type="ECO:0000259" key="1">
    <source>
        <dbReference type="PROSITE" id="PS52039"/>
    </source>
</evidence>
<dbReference type="InterPro" id="IPR000380">
    <property type="entry name" value="Topo_IA"/>
</dbReference>
<dbReference type="PANTHER" id="PTHR11390:SF21">
    <property type="entry name" value="DNA TOPOISOMERASE 3-ALPHA"/>
    <property type="match status" value="1"/>
</dbReference>
<proteinExistence type="predicted"/>
<keyword evidence="2" id="KW-0413">Isomerase</keyword>
<dbReference type="GO" id="GO:0006310">
    <property type="term" value="P:DNA recombination"/>
    <property type="evidence" value="ECO:0007669"/>
    <property type="project" value="TreeGrafter"/>
</dbReference>
<dbReference type="PROSITE" id="PS00396">
    <property type="entry name" value="TOPO_IA_1"/>
    <property type="match status" value="1"/>
</dbReference>